<evidence type="ECO:0008006" key="3">
    <source>
        <dbReference type="Google" id="ProtNLM"/>
    </source>
</evidence>
<dbReference type="Proteomes" id="UP000065151">
    <property type="component" value="Chromosome"/>
</dbReference>
<evidence type="ECO:0000313" key="2">
    <source>
        <dbReference type="Proteomes" id="UP000065151"/>
    </source>
</evidence>
<dbReference type="KEGG" id="psul:AU252_19725"/>
<organism evidence="1">
    <name type="scientific">Pseudarthrobacter sulfonivorans</name>
    <dbReference type="NCBI Taxonomy" id="121292"/>
    <lineage>
        <taxon>Bacteria</taxon>
        <taxon>Bacillati</taxon>
        <taxon>Actinomycetota</taxon>
        <taxon>Actinomycetes</taxon>
        <taxon>Micrococcales</taxon>
        <taxon>Micrococcaceae</taxon>
        <taxon>Pseudarthrobacter</taxon>
    </lineage>
</organism>
<dbReference type="RefSeq" id="WP_058932164.1">
    <property type="nucleotide sequence ID" value="NZ_CP013747.1"/>
</dbReference>
<gene>
    <name evidence="1" type="ORF">AU252_19725</name>
</gene>
<proteinExistence type="predicted"/>
<dbReference type="EMBL" id="CP013747">
    <property type="protein sequence ID" value="ALV43111.1"/>
    <property type="molecule type" value="Genomic_DNA"/>
</dbReference>
<accession>A0A0U3FVT7</accession>
<sequence>MTVNRGPGVAPIAGVGTTTTEHRLQLAGQYAENAPGVPRSGVLGQATDLLVVGRADMSYDVGPAALVISRTAAEGVYTPTLTGTTNVPTTAAPGTNSRWDLIYIKQNDQAKGDADNAAVVDVVQGTAAASPTKPTGSLPAGAYVLAEARIFATTTGTNGGSNTIAQVWRHTAARGAPIPVRNTTERDEITGKPVGLRISRLDLGGRPFWWTGTRWSTGPIGTAYVPIWTGIADFGTGGALTGTYWVDGDRVHVRSRATFGSAASLGNSIVHCPLPPGYPVSGGESKYLGSGIYIPTSGSIRHLTVFEDGGAASVWIASDPIKTPGDVPVSAAAGSYFEIAFSYQTSGIY</sequence>
<dbReference type="STRING" id="121292.AU252_19725"/>
<evidence type="ECO:0000313" key="1">
    <source>
        <dbReference type="EMBL" id="ALV43111.1"/>
    </source>
</evidence>
<protein>
    <recommendedName>
        <fullName evidence="3">Minor tail protein</fullName>
    </recommendedName>
</protein>
<reference evidence="1 2" key="1">
    <citation type="submission" date="2015-12" db="EMBL/GenBank/DDBJ databases">
        <authorList>
            <person name="Shamseldin A."/>
            <person name="Moawad H."/>
            <person name="Abd El-Rahim W.M."/>
            <person name="Sadowsky M.J."/>
        </authorList>
    </citation>
    <scope>NUCLEOTIDE SEQUENCE [LARGE SCALE GENOMIC DNA]</scope>
    <source>
        <strain evidence="1 2">Ar51</strain>
    </source>
</reference>
<dbReference type="AlphaFoldDB" id="A0A0U3FVT7"/>
<name>A0A0U3FVT7_9MICC</name>